<evidence type="ECO:0000313" key="1">
    <source>
        <dbReference type="EMBL" id="KAF7272128.1"/>
    </source>
</evidence>
<protein>
    <submittedName>
        <fullName evidence="1">Uncharacterized protein</fullName>
    </submittedName>
</protein>
<name>A0A834M6B6_RHYFE</name>
<dbReference type="Proteomes" id="UP000625711">
    <property type="component" value="Unassembled WGS sequence"/>
</dbReference>
<gene>
    <name evidence="1" type="ORF">GWI33_015058</name>
</gene>
<accession>A0A834M6B6</accession>
<dbReference type="EMBL" id="JAACXV010013842">
    <property type="protein sequence ID" value="KAF7272128.1"/>
    <property type="molecule type" value="Genomic_DNA"/>
</dbReference>
<dbReference type="AlphaFoldDB" id="A0A834M6B6"/>
<sequence>MCVNLERFKIKTLKSMFNSPQILANDGQIKSSMGQVGDLDVRRKCLLLTPTDWGLTTPDPSTPKNHTEKPFGALVNMVVEIGVGGTS</sequence>
<proteinExistence type="predicted"/>
<reference evidence="1" key="1">
    <citation type="submission" date="2020-08" db="EMBL/GenBank/DDBJ databases">
        <title>Genome sequencing and assembly of the red palm weevil Rhynchophorus ferrugineus.</title>
        <authorList>
            <person name="Dias G.B."/>
            <person name="Bergman C.M."/>
            <person name="Manee M."/>
        </authorList>
    </citation>
    <scope>NUCLEOTIDE SEQUENCE</scope>
    <source>
        <strain evidence="1">AA-2017</strain>
        <tissue evidence="1">Whole larva</tissue>
    </source>
</reference>
<evidence type="ECO:0000313" key="2">
    <source>
        <dbReference type="Proteomes" id="UP000625711"/>
    </source>
</evidence>
<comment type="caution">
    <text evidence="1">The sequence shown here is derived from an EMBL/GenBank/DDBJ whole genome shotgun (WGS) entry which is preliminary data.</text>
</comment>
<keyword evidence="2" id="KW-1185">Reference proteome</keyword>
<organism evidence="1 2">
    <name type="scientific">Rhynchophorus ferrugineus</name>
    <name type="common">Red palm weevil</name>
    <name type="synonym">Curculio ferrugineus</name>
    <dbReference type="NCBI Taxonomy" id="354439"/>
    <lineage>
        <taxon>Eukaryota</taxon>
        <taxon>Metazoa</taxon>
        <taxon>Ecdysozoa</taxon>
        <taxon>Arthropoda</taxon>
        <taxon>Hexapoda</taxon>
        <taxon>Insecta</taxon>
        <taxon>Pterygota</taxon>
        <taxon>Neoptera</taxon>
        <taxon>Endopterygota</taxon>
        <taxon>Coleoptera</taxon>
        <taxon>Polyphaga</taxon>
        <taxon>Cucujiformia</taxon>
        <taxon>Curculionidae</taxon>
        <taxon>Dryophthorinae</taxon>
        <taxon>Rhynchophorus</taxon>
    </lineage>
</organism>